<evidence type="ECO:0000313" key="2">
    <source>
        <dbReference type="EMBL" id="XCD18740.1"/>
    </source>
</evidence>
<dbReference type="InterPro" id="IPR011050">
    <property type="entry name" value="Pectin_lyase_fold/virulence"/>
</dbReference>
<evidence type="ECO:0000256" key="1">
    <source>
        <dbReference type="SAM" id="SignalP"/>
    </source>
</evidence>
<protein>
    <submittedName>
        <fullName evidence="2">Right-handed parallel beta-helix repeat-containing protein</fullName>
    </submittedName>
</protein>
<accession>A0AAU8BPW4</accession>
<dbReference type="Gene3D" id="2.160.20.10">
    <property type="entry name" value="Single-stranded right-handed beta-helix, Pectin lyase-like"/>
    <property type="match status" value="1"/>
</dbReference>
<dbReference type="RefSeq" id="WP_353499881.1">
    <property type="nucleotide sequence ID" value="NZ_CP115921.1"/>
</dbReference>
<dbReference type="KEGG" id="vck:PG915_18500"/>
<dbReference type="InterPro" id="IPR012334">
    <property type="entry name" value="Pectin_lyas_fold"/>
</dbReference>
<sequence length="404" mass="43774">MNCNHLSKKLSFLILSLVSSAAVAEDCTSTPINPKGDTSKLQAALQQATNTGSELVLTGTYYISQDTKIYLRNDLKVDASEARFIATEQLDGDMFSFDTHSSKSDVCSGASVLANFDWTGGTFNMSKAKVSTVVPLRHKTPEGREGTKQTADALSIRGATSSGKSKLNELLIENIVFIGTQNDTDPYYLAGGDSGILMTGALKAIIRNNSFFGVRDAAIYVSAGGESGEYGDHFTLVNNYVERAYDGITSKRGADNIKMQNNVMNDVVVGLSIKRVYDGWTATNVNISENSVSNSVRPISVERANDVVIDSNRIDNLGSIVADSPTPTNKYGKQYEGIALNGVQGSNRVTKNIINGITQDGSREKDTTTWGIVLRPEDGRETTNVVIEDNSYSRLDKWVNRISL</sequence>
<proteinExistence type="predicted"/>
<dbReference type="AlphaFoldDB" id="A0AAU8BPW4"/>
<organism evidence="2">
    <name type="scientific">Vibrio chaetopteri</name>
    <dbReference type="NCBI Taxonomy" id="3016528"/>
    <lineage>
        <taxon>Bacteria</taxon>
        <taxon>Pseudomonadati</taxon>
        <taxon>Pseudomonadota</taxon>
        <taxon>Gammaproteobacteria</taxon>
        <taxon>Vibrionales</taxon>
        <taxon>Vibrionaceae</taxon>
        <taxon>Vibrio</taxon>
    </lineage>
</organism>
<gene>
    <name evidence="2" type="ORF">PG915_18500</name>
</gene>
<feature type="signal peptide" evidence="1">
    <location>
        <begin position="1"/>
        <end position="24"/>
    </location>
</feature>
<name>A0AAU8BPW4_9VIBR</name>
<dbReference type="EMBL" id="CP115921">
    <property type="protein sequence ID" value="XCD18740.1"/>
    <property type="molecule type" value="Genomic_DNA"/>
</dbReference>
<reference evidence="2" key="1">
    <citation type="submission" date="2023-01" db="EMBL/GenBank/DDBJ databases">
        <title>Vibrio sp. CB1-14 genome sequencing.</title>
        <authorList>
            <person name="Otstavnykh N."/>
            <person name="Isaeva M."/>
            <person name="Meleshko D."/>
        </authorList>
    </citation>
    <scope>NUCLEOTIDE SEQUENCE</scope>
    <source>
        <strain evidence="2">CB1-14</strain>
    </source>
</reference>
<dbReference type="SUPFAM" id="SSF51126">
    <property type="entry name" value="Pectin lyase-like"/>
    <property type="match status" value="1"/>
</dbReference>
<feature type="chain" id="PRO_5043885326" evidence="1">
    <location>
        <begin position="25"/>
        <end position="404"/>
    </location>
</feature>
<dbReference type="SMART" id="SM00710">
    <property type="entry name" value="PbH1"/>
    <property type="match status" value="6"/>
</dbReference>
<dbReference type="InterPro" id="IPR006626">
    <property type="entry name" value="PbH1"/>
</dbReference>
<keyword evidence="1" id="KW-0732">Signal</keyword>